<dbReference type="SUPFAM" id="SSF57850">
    <property type="entry name" value="RING/U-box"/>
    <property type="match status" value="1"/>
</dbReference>
<name>A0AAN7ZNY3_9PEZI</name>
<organism evidence="1 2">
    <name type="scientific">Elasticomyces elasticus</name>
    <dbReference type="NCBI Taxonomy" id="574655"/>
    <lineage>
        <taxon>Eukaryota</taxon>
        <taxon>Fungi</taxon>
        <taxon>Dikarya</taxon>
        <taxon>Ascomycota</taxon>
        <taxon>Pezizomycotina</taxon>
        <taxon>Dothideomycetes</taxon>
        <taxon>Dothideomycetidae</taxon>
        <taxon>Mycosphaerellales</taxon>
        <taxon>Teratosphaeriaceae</taxon>
        <taxon>Elasticomyces</taxon>
    </lineage>
</organism>
<protein>
    <recommendedName>
        <fullName evidence="3">RING-type domain-containing protein</fullName>
    </recommendedName>
</protein>
<sequence length="434" mass="48588">MANATSVILATFECTFCYEKKTFRPRRPFDVNGDRVCWQCVVDTIKPQFVDALKNENAFPVRWGATELYLEDFKGIFSATFQAEWKEKLKEYSTPANERVLCKHSVLKAEGESTQALEGSDLSARTPDELKDCGQFLGPKTASNEQPVVCTSCGGKACRACGEATIKDAKHECEAVVEEEDPFKGMVRGQEYQICPNCPLPAMLADGCNAIWCHRDAIWFCFICGKQVQHNGGTHFMPGGCPKWNQPGAANAIYEQPGEAPMANDEEVAAWQEMLTEVAVQYAEIQQQYEKLRQKALDSLHHDTTTIVVLTRQQEAAVYAAYIQEVQRFRNVIGNGDLPATMEHLATVGRLAARMSKMVLLVADLANNLEAKIMLAPGYAAVNPMRLVRFRFGHRMVVQDAQALHAFDASIWVDYPALYDIYQEYTNWAVGRLE</sequence>
<comment type="caution">
    <text evidence="1">The sequence shown here is derived from an EMBL/GenBank/DDBJ whole genome shotgun (WGS) entry which is preliminary data.</text>
</comment>
<dbReference type="Gene3D" id="1.20.120.1750">
    <property type="match status" value="1"/>
</dbReference>
<evidence type="ECO:0008006" key="3">
    <source>
        <dbReference type="Google" id="ProtNLM"/>
    </source>
</evidence>
<dbReference type="AlphaFoldDB" id="A0AAN7ZNY3"/>
<reference evidence="1" key="1">
    <citation type="submission" date="2023-08" db="EMBL/GenBank/DDBJ databases">
        <title>Black Yeasts Isolated from many extreme environments.</title>
        <authorList>
            <person name="Coleine C."/>
            <person name="Stajich J.E."/>
            <person name="Selbmann L."/>
        </authorList>
    </citation>
    <scope>NUCLEOTIDE SEQUENCE</scope>
    <source>
        <strain evidence="1">CCFEE 5810</strain>
    </source>
</reference>
<evidence type="ECO:0000313" key="2">
    <source>
        <dbReference type="Proteomes" id="UP001310594"/>
    </source>
</evidence>
<accession>A0AAN7ZNY3</accession>
<gene>
    <name evidence="1" type="ORF">LTR97_004331</name>
</gene>
<dbReference type="EMBL" id="JAVRQU010000006">
    <property type="protein sequence ID" value="KAK5701516.1"/>
    <property type="molecule type" value="Genomic_DNA"/>
</dbReference>
<proteinExistence type="predicted"/>
<evidence type="ECO:0000313" key="1">
    <source>
        <dbReference type="EMBL" id="KAK5701516.1"/>
    </source>
</evidence>
<dbReference type="Proteomes" id="UP001310594">
    <property type="component" value="Unassembled WGS sequence"/>
</dbReference>